<evidence type="ECO:0000259" key="3">
    <source>
        <dbReference type="Pfam" id="PF22725"/>
    </source>
</evidence>
<feature type="domain" description="Gfo/Idh/MocA-like oxidoreductase N-terminal" evidence="2">
    <location>
        <begin position="6"/>
        <end position="141"/>
    </location>
</feature>
<comment type="caution">
    <text evidence="4">The sequence shown here is derived from an EMBL/GenBank/DDBJ whole genome shotgun (WGS) entry which is preliminary data.</text>
</comment>
<dbReference type="InterPro" id="IPR050463">
    <property type="entry name" value="Gfo/Idh/MocA_oxidrdct_glycsds"/>
</dbReference>
<evidence type="ECO:0000256" key="1">
    <source>
        <dbReference type="ARBA" id="ARBA00023002"/>
    </source>
</evidence>
<keyword evidence="1" id="KW-0560">Oxidoreductase</keyword>
<gene>
    <name evidence="4" type="ORF">A3F84_06190</name>
</gene>
<dbReference type="Proteomes" id="UP000178606">
    <property type="component" value="Unassembled WGS sequence"/>
</dbReference>
<dbReference type="SUPFAM" id="SSF55347">
    <property type="entry name" value="Glyceraldehyde-3-phosphate dehydrogenase-like, C-terminal domain"/>
    <property type="match status" value="1"/>
</dbReference>
<sequence>MTMYRAGIIGLGFIGGGDQVSGDRIGQRVDQMDGTHREALSRNPRVELVAGSSRDQGRRERFAGRTGARTYPDWREMLAQERLDIVSVATFAGQHAEVTAACAERGVRAIYCEKPMATRLTDADRMLTACERSGSLLTFNHNRRFNPNYRRLRDLVADGGLGDLTSVYLQWGTGRLGNVGTHFIDAARMVTGREAQAVSATLDLSGRPDCRGPEFRDPGGWGVLRMDGGLMALVNAPDYGAGPPQVALNGTKGRAVAGGDGVELEWWDGKRESWPGLRQEATSMGRAVAEIVAWLDEEGRRPFCCSPADALRTLEVIVGFHASHDRNAAWTELPLTGKEREIEVRAG</sequence>
<dbReference type="PANTHER" id="PTHR43818">
    <property type="entry name" value="BCDNA.GH03377"/>
    <property type="match status" value="1"/>
</dbReference>
<dbReference type="EMBL" id="MFKF01000340">
    <property type="protein sequence ID" value="OGG46130.1"/>
    <property type="molecule type" value="Genomic_DNA"/>
</dbReference>
<dbReference type="Gene3D" id="3.30.360.10">
    <property type="entry name" value="Dihydrodipicolinate Reductase, domain 2"/>
    <property type="match status" value="1"/>
</dbReference>
<dbReference type="AlphaFoldDB" id="A0A1F6CAQ7"/>
<reference evidence="4 5" key="1">
    <citation type="journal article" date="2016" name="Nat. Commun.">
        <title>Thousands of microbial genomes shed light on interconnected biogeochemical processes in an aquifer system.</title>
        <authorList>
            <person name="Anantharaman K."/>
            <person name="Brown C.T."/>
            <person name="Hug L.A."/>
            <person name="Sharon I."/>
            <person name="Castelle C.J."/>
            <person name="Probst A.J."/>
            <person name="Thomas B.C."/>
            <person name="Singh A."/>
            <person name="Wilkins M.J."/>
            <person name="Karaoz U."/>
            <person name="Brodie E.L."/>
            <person name="Williams K.H."/>
            <person name="Hubbard S.S."/>
            <person name="Banfield J.F."/>
        </authorList>
    </citation>
    <scope>NUCLEOTIDE SEQUENCE [LARGE SCALE GENOMIC DNA]</scope>
    <source>
        <strain evidence="5">RIFCSPLOWO2_12_FULL_64_10</strain>
    </source>
</reference>
<organism evidence="4 5">
    <name type="scientific">Handelsmanbacteria sp. (strain RIFCSPLOWO2_12_FULL_64_10)</name>
    <dbReference type="NCBI Taxonomy" id="1817868"/>
    <lineage>
        <taxon>Bacteria</taxon>
        <taxon>Candidatus Handelsmaniibacteriota</taxon>
    </lineage>
</organism>
<evidence type="ECO:0000313" key="4">
    <source>
        <dbReference type="EMBL" id="OGG46130.1"/>
    </source>
</evidence>
<evidence type="ECO:0000259" key="2">
    <source>
        <dbReference type="Pfam" id="PF01408"/>
    </source>
</evidence>
<dbReference type="GO" id="GO:0000166">
    <property type="term" value="F:nucleotide binding"/>
    <property type="evidence" value="ECO:0007669"/>
    <property type="project" value="InterPro"/>
</dbReference>
<dbReference type="Pfam" id="PF01408">
    <property type="entry name" value="GFO_IDH_MocA"/>
    <property type="match status" value="1"/>
</dbReference>
<name>A0A1F6CAQ7_HANXR</name>
<dbReference type="Gene3D" id="3.40.50.720">
    <property type="entry name" value="NAD(P)-binding Rossmann-like Domain"/>
    <property type="match status" value="1"/>
</dbReference>
<feature type="domain" description="GFO/IDH/MocA-like oxidoreductase" evidence="3">
    <location>
        <begin position="170"/>
        <end position="255"/>
    </location>
</feature>
<dbReference type="InterPro" id="IPR055170">
    <property type="entry name" value="GFO_IDH_MocA-like_dom"/>
</dbReference>
<proteinExistence type="predicted"/>
<dbReference type="SUPFAM" id="SSF51735">
    <property type="entry name" value="NAD(P)-binding Rossmann-fold domains"/>
    <property type="match status" value="1"/>
</dbReference>
<dbReference type="GO" id="GO:0016491">
    <property type="term" value="F:oxidoreductase activity"/>
    <property type="evidence" value="ECO:0007669"/>
    <property type="project" value="UniProtKB-KW"/>
</dbReference>
<evidence type="ECO:0000313" key="5">
    <source>
        <dbReference type="Proteomes" id="UP000178606"/>
    </source>
</evidence>
<accession>A0A1F6CAQ7</accession>
<dbReference type="PANTHER" id="PTHR43818:SF11">
    <property type="entry name" value="BCDNA.GH03377"/>
    <property type="match status" value="1"/>
</dbReference>
<dbReference type="Pfam" id="PF22725">
    <property type="entry name" value="GFO_IDH_MocA_C3"/>
    <property type="match status" value="1"/>
</dbReference>
<dbReference type="InterPro" id="IPR036291">
    <property type="entry name" value="NAD(P)-bd_dom_sf"/>
</dbReference>
<protein>
    <submittedName>
        <fullName evidence="4">Uncharacterized protein</fullName>
    </submittedName>
</protein>
<dbReference type="InterPro" id="IPR000683">
    <property type="entry name" value="Gfo/Idh/MocA-like_OxRdtase_N"/>
</dbReference>